<comment type="caution">
    <text evidence="1">The sequence shown here is derived from an EMBL/GenBank/DDBJ whole genome shotgun (WGS) entry which is preliminary data.</text>
</comment>
<accession>A0A210QS68</accession>
<organism evidence="1 2">
    <name type="scientific">Mizuhopecten yessoensis</name>
    <name type="common">Japanese scallop</name>
    <name type="synonym">Patinopecten yessoensis</name>
    <dbReference type="NCBI Taxonomy" id="6573"/>
    <lineage>
        <taxon>Eukaryota</taxon>
        <taxon>Metazoa</taxon>
        <taxon>Spiralia</taxon>
        <taxon>Lophotrochozoa</taxon>
        <taxon>Mollusca</taxon>
        <taxon>Bivalvia</taxon>
        <taxon>Autobranchia</taxon>
        <taxon>Pteriomorphia</taxon>
        <taxon>Pectinida</taxon>
        <taxon>Pectinoidea</taxon>
        <taxon>Pectinidae</taxon>
        <taxon>Mizuhopecten</taxon>
    </lineage>
</organism>
<dbReference type="Gene3D" id="3.40.50.11350">
    <property type="match status" value="1"/>
</dbReference>
<keyword evidence="2" id="KW-1185">Reference proteome</keyword>
<evidence type="ECO:0000313" key="1">
    <source>
        <dbReference type="EMBL" id="OWF51584.1"/>
    </source>
</evidence>
<reference evidence="1 2" key="1">
    <citation type="journal article" date="2017" name="Nat. Ecol. Evol.">
        <title>Scallop genome provides insights into evolution of bilaterian karyotype and development.</title>
        <authorList>
            <person name="Wang S."/>
            <person name="Zhang J."/>
            <person name="Jiao W."/>
            <person name="Li J."/>
            <person name="Xun X."/>
            <person name="Sun Y."/>
            <person name="Guo X."/>
            <person name="Huan P."/>
            <person name="Dong B."/>
            <person name="Zhang L."/>
            <person name="Hu X."/>
            <person name="Sun X."/>
            <person name="Wang J."/>
            <person name="Zhao C."/>
            <person name="Wang Y."/>
            <person name="Wang D."/>
            <person name="Huang X."/>
            <person name="Wang R."/>
            <person name="Lv J."/>
            <person name="Li Y."/>
            <person name="Zhang Z."/>
            <person name="Liu B."/>
            <person name="Lu W."/>
            <person name="Hui Y."/>
            <person name="Liang J."/>
            <person name="Zhou Z."/>
            <person name="Hou R."/>
            <person name="Li X."/>
            <person name="Liu Y."/>
            <person name="Li H."/>
            <person name="Ning X."/>
            <person name="Lin Y."/>
            <person name="Zhao L."/>
            <person name="Xing Q."/>
            <person name="Dou J."/>
            <person name="Li Y."/>
            <person name="Mao J."/>
            <person name="Guo H."/>
            <person name="Dou H."/>
            <person name="Li T."/>
            <person name="Mu C."/>
            <person name="Jiang W."/>
            <person name="Fu Q."/>
            <person name="Fu X."/>
            <person name="Miao Y."/>
            <person name="Liu J."/>
            <person name="Yu Q."/>
            <person name="Li R."/>
            <person name="Liao H."/>
            <person name="Li X."/>
            <person name="Kong Y."/>
            <person name="Jiang Z."/>
            <person name="Chourrout D."/>
            <person name="Li R."/>
            <person name="Bao Z."/>
        </authorList>
    </citation>
    <scope>NUCLEOTIDE SEQUENCE [LARGE SCALE GENOMIC DNA]</scope>
    <source>
        <strain evidence="1 2">PY_sf001</strain>
    </source>
</reference>
<evidence type="ECO:0000313" key="2">
    <source>
        <dbReference type="Proteomes" id="UP000242188"/>
    </source>
</evidence>
<dbReference type="Proteomes" id="UP000242188">
    <property type="component" value="Unassembled WGS sequence"/>
</dbReference>
<name>A0A210QS68_MIZYE</name>
<sequence>MLVAAVVMSSMLGYHFQRTNLDDIIGTSNRYSTVDSVDNGLEALVRKTMPLTNASRPETKYIVYDCSEAHGGACGGWSDRMAGIMTTFILSILAKRRFAINFDTPCLLQDYVIPAHFDWRYNSTVLLNKTSPFHMFKNLLFINTGITKYMFKGDDCNDCFKDDVVFFRVNWDFINHFRKRPNIGNDIPWITRYHQADIYKHVFTFLFKPSPVTIREFNNQYKTQRKRNKIACAHVRIGRNPNMPRDHSRHQLPLDSLWTFFDTLNKDEYDLFVASDTDSVKASAKERFPKRMIDTAGNITHIDKPGINDPREGFLKQLLDFYILIDCDILIISSNGGFGILVALLRNIESGLYCWQGRYFIPCSRYTVGDIFPNGKFSTRTLQ</sequence>
<proteinExistence type="predicted"/>
<dbReference type="EMBL" id="NEDP02002206">
    <property type="protein sequence ID" value="OWF51584.1"/>
    <property type="molecule type" value="Genomic_DNA"/>
</dbReference>
<protein>
    <recommendedName>
        <fullName evidence="3">Alpha-(1,6)-fucosyltransferase</fullName>
    </recommendedName>
</protein>
<gene>
    <name evidence="1" type="ORF">KP79_PYT24381</name>
</gene>
<evidence type="ECO:0008006" key="3">
    <source>
        <dbReference type="Google" id="ProtNLM"/>
    </source>
</evidence>
<dbReference type="AlphaFoldDB" id="A0A210QS68"/>
<dbReference type="OrthoDB" id="9979734at2759"/>